<dbReference type="AlphaFoldDB" id="A0AAD7FAS9"/>
<gene>
    <name evidence="2" type="ORF">FB45DRAFT_939603</name>
</gene>
<feature type="domain" description="F-box" evidence="1">
    <location>
        <begin position="10"/>
        <end position="41"/>
    </location>
</feature>
<sequence length="557" mass="62360">MKPVTLYTAQLPPEIWLLCLASLSRKQLSRVARVCRLFLSLSLPLLWLEQTFDASANFTSAVSADQVRYLHRTQVRMKKVAEGPYASLIRFLTVQLPLRTDHVNPESRWARELNGTASLFLDMRSQILSTSLTTIAACQNLETLHLEHFRVDDSLVQTLASMPSLVVLRLVDCEFENSESQDFLPLEHLKIERGFGREDAVVRIASPRTLRTLEPGNYLPQLTRGFGAQPLPHLVELTIQTPSDLAHFIACVDKLTGLESLTMGPIFNEDTISYPPLPPRTLPRLRTLAATPEIHQWLVPGRPVSSVTISLGVRYQNEEHDKLVRTCVAIAGSTAPIRSLTIVPPMVPKLEPMARILALFPRLQEFCYAIDGGARPGQPGDRLRFRRLPQLAKHEMRSKPAVDQYQPPELIDDLAFDELSEDDISDEEEEVQSGEAAVVEVSRSAPEADGTDIESHRLQDTLGWLVDGRIELAPTIEVLKLQVFGLPAKLPFTYESRVFAHLVGRYPHLREVQFGSDSHRWERICAGAQGEGEGRVLWKPAVPGKGNARKAWVKITA</sequence>
<dbReference type="SUPFAM" id="SSF52047">
    <property type="entry name" value="RNI-like"/>
    <property type="match status" value="1"/>
</dbReference>
<protein>
    <recommendedName>
        <fullName evidence="1">F-box domain-containing protein</fullName>
    </recommendedName>
</protein>
<dbReference type="SUPFAM" id="SSF81383">
    <property type="entry name" value="F-box domain"/>
    <property type="match status" value="1"/>
</dbReference>
<dbReference type="Proteomes" id="UP001221142">
    <property type="component" value="Unassembled WGS sequence"/>
</dbReference>
<dbReference type="InterPro" id="IPR036047">
    <property type="entry name" value="F-box-like_dom_sf"/>
</dbReference>
<accession>A0AAD7FAS9</accession>
<name>A0AAD7FAS9_9AGAR</name>
<dbReference type="Gene3D" id="3.80.10.10">
    <property type="entry name" value="Ribonuclease Inhibitor"/>
    <property type="match status" value="1"/>
</dbReference>
<organism evidence="2 3">
    <name type="scientific">Roridomyces roridus</name>
    <dbReference type="NCBI Taxonomy" id="1738132"/>
    <lineage>
        <taxon>Eukaryota</taxon>
        <taxon>Fungi</taxon>
        <taxon>Dikarya</taxon>
        <taxon>Basidiomycota</taxon>
        <taxon>Agaricomycotina</taxon>
        <taxon>Agaricomycetes</taxon>
        <taxon>Agaricomycetidae</taxon>
        <taxon>Agaricales</taxon>
        <taxon>Marasmiineae</taxon>
        <taxon>Mycenaceae</taxon>
        <taxon>Roridomyces</taxon>
    </lineage>
</organism>
<evidence type="ECO:0000313" key="2">
    <source>
        <dbReference type="EMBL" id="KAJ7612718.1"/>
    </source>
</evidence>
<evidence type="ECO:0000259" key="1">
    <source>
        <dbReference type="Pfam" id="PF00646"/>
    </source>
</evidence>
<evidence type="ECO:0000313" key="3">
    <source>
        <dbReference type="Proteomes" id="UP001221142"/>
    </source>
</evidence>
<keyword evidence="3" id="KW-1185">Reference proteome</keyword>
<proteinExistence type="predicted"/>
<dbReference type="Pfam" id="PF00646">
    <property type="entry name" value="F-box"/>
    <property type="match status" value="1"/>
</dbReference>
<comment type="caution">
    <text evidence="2">The sequence shown here is derived from an EMBL/GenBank/DDBJ whole genome shotgun (WGS) entry which is preliminary data.</text>
</comment>
<reference evidence="2" key="1">
    <citation type="submission" date="2023-03" db="EMBL/GenBank/DDBJ databases">
        <title>Massive genome expansion in bonnet fungi (Mycena s.s.) driven by repeated elements and novel gene families across ecological guilds.</title>
        <authorList>
            <consortium name="Lawrence Berkeley National Laboratory"/>
            <person name="Harder C.B."/>
            <person name="Miyauchi S."/>
            <person name="Viragh M."/>
            <person name="Kuo A."/>
            <person name="Thoen E."/>
            <person name="Andreopoulos B."/>
            <person name="Lu D."/>
            <person name="Skrede I."/>
            <person name="Drula E."/>
            <person name="Henrissat B."/>
            <person name="Morin E."/>
            <person name="Kohler A."/>
            <person name="Barry K."/>
            <person name="LaButti K."/>
            <person name="Morin E."/>
            <person name="Salamov A."/>
            <person name="Lipzen A."/>
            <person name="Mereny Z."/>
            <person name="Hegedus B."/>
            <person name="Baldrian P."/>
            <person name="Stursova M."/>
            <person name="Weitz H."/>
            <person name="Taylor A."/>
            <person name="Grigoriev I.V."/>
            <person name="Nagy L.G."/>
            <person name="Martin F."/>
            <person name="Kauserud H."/>
        </authorList>
    </citation>
    <scope>NUCLEOTIDE SEQUENCE</scope>
    <source>
        <strain evidence="2">9284</strain>
    </source>
</reference>
<dbReference type="InterPro" id="IPR001810">
    <property type="entry name" value="F-box_dom"/>
</dbReference>
<dbReference type="EMBL" id="JARKIF010000030">
    <property type="protein sequence ID" value="KAJ7612718.1"/>
    <property type="molecule type" value="Genomic_DNA"/>
</dbReference>
<dbReference type="InterPro" id="IPR032675">
    <property type="entry name" value="LRR_dom_sf"/>
</dbReference>
<dbReference type="CDD" id="cd09917">
    <property type="entry name" value="F-box_SF"/>
    <property type="match status" value="1"/>
</dbReference>